<proteinExistence type="inferred from homology"/>
<keyword evidence="3" id="KW-1185">Reference proteome</keyword>
<dbReference type="RefSeq" id="WP_244411648.1">
    <property type="nucleotide sequence ID" value="NZ_AP025564.1"/>
</dbReference>
<evidence type="ECO:0008006" key="4">
    <source>
        <dbReference type="Google" id="ProtNLM"/>
    </source>
</evidence>
<dbReference type="Proteomes" id="UP001320544">
    <property type="component" value="Chromosome"/>
</dbReference>
<dbReference type="SUPFAM" id="SSF51004">
    <property type="entry name" value="C-terminal (heme d1) domain of cytochrome cd1-nitrite reductase"/>
    <property type="match status" value="1"/>
</dbReference>
<dbReference type="InterPro" id="IPR050282">
    <property type="entry name" value="Cycloisomerase_2"/>
</dbReference>
<protein>
    <recommendedName>
        <fullName evidence="4">6-phosphogluconolactonase</fullName>
    </recommendedName>
</protein>
<comment type="similarity">
    <text evidence="1">Belongs to the cycloisomerase 2 family.</text>
</comment>
<dbReference type="EMBL" id="AP025564">
    <property type="protein sequence ID" value="BDE95200.1"/>
    <property type="molecule type" value="Genomic_DNA"/>
</dbReference>
<evidence type="ECO:0000313" key="3">
    <source>
        <dbReference type="Proteomes" id="UP001320544"/>
    </source>
</evidence>
<name>A0ABN6MB09_9ACTN</name>
<dbReference type="InterPro" id="IPR015943">
    <property type="entry name" value="WD40/YVTN_repeat-like_dom_sf"/>
</dbReference>
<dbReference type="PANTHER" id="PTHR30344">
    <property type="entry name" value="6-PHOSPHOGLUCONOLACTONASE-RELATED"/>
    <property type="match status" value="1"/>
</dbReference>
<reference evidence="2 3" key="1">
    <citation type="submission" date="2022-01" db="EMBL/GenBank/DDBJ databases">
        <title>Novel bile acid biosynthetic pathways are enriched in the microbiome of centenarians.</title>
        <authorList>
            <person name="Sato Y."/>
            <person name="Atarashi K."/>
            <person name="Plichta R.D."/>
            <person name="Arai Y."/>
            <person name="Sasajima S."/>
            <person name="Kearney M.S."/>
            <person name="Suda W."/>
            <person name="Takeshita K."/>
            <person name="Sasaki T."/>
            <person name="Okamoto S."/>
            <person name="Skelly N.A."/>
            <person name="Okamura Y."/>
            <person name="Vlamakis H."/>
            <person name="Li Y."/>
            <person name="Tanoue T."/>
            <person name="Takei H."/>
            <person name="Nittono H."/>
            <person name="Narushima S."/>
            <person name="Irie J."/>
            <person name="Itoh H."/>
            <person name="Moriya K."/>
            <person name="Sugiura Y."/>
            <person name="Suematsu M."/>
            <person name="Moritoki N."/>
            <person name="Shibata S."/>
            <person name="Littman R.D."/>
            <person name="Fischbach A.M."/>
            <person name="Uwamino Y."/>
            <person name="Inoue T."/>
            <person name="Honda A."/>
            <person name="Hattori M."/>
            <person name="Murai T."/>
            <person name="Xavier J.R."/>
            <person name="Hirose N."/>
            <person name="Honda K."/>
        </authorList>
    </citation>
    <scope>NUCLEOTIDE SEQUENCE [LARGE SCALE GENOMIC DNA]</scope>
    <source>
        <strain evidence="2 3">CE91-St30</strain>
    </source>
</reference>
<dbReference type="Pfam" id="PF10282">
    <property type="entry name" value="Lactonase"/>
    <property type="match status" value="1"/>
</dbReference>
<gene>
    <name evidence="2" type="ORF">CE91St30_05330</name>
</gene>
<dbReference type="InterPro" id="IPR011048">
    <property type="entry name" value="Haem_d1_sf"/>
</dbReference>
<dbReference type="InterPro" id="IPR019405">
    <property type="entry name" value="Lactonase_7-beta_prop"/>
</dbReference>
<sequence length="352" mass="37034">MQKHSDCRLYVGSYTSADKPEGIYLLALDPGCGLCSAVQANAETENPSYLLLDGRRLFAANERSDCACLSAFAVEEDGSVKLAGTYCAEGAGTCQVTLDPTGAFVYGANYESGSIAGCRVLPDGSLGAGISPIAHEGSSADPERQENPHVHMVGFAPESSLLIAVDLGIDELVAYTVEEDGELRENPERVLPVFAGEGPRMVAYHPALPLAALITELGNHVIVYRLGETGLASWEPLAAYPLAASGYAGEALAAHVQFSPDGRYLYASVRGPNEVCVFSVAESGALELRGAFPSGGSWPRHMELSPDGTMLAVANERSDEVVVFGIDRDSGALSSEVARCGVSSPTCVVWQR</sequence>
<accession>A0ABN6MB09</accession>
<dbReference type="PANTHER" id="PTHR30344:SF1">
    <property type="entry name" value="6-PHOSPHOGLUCONOLACTONASE"/>
    <property type="match status" value="1"/>
</dbReference>
<evidence type="ECO:0000313" key="2">
    <source>
        <dbReference type="EMBL" id="BDE95200.1"/>
    </source>
</evidence>
<organism evidence="2 3">
    <name type="scientific">Raoultibacter timonensis</name>
    <dbReference type="NCBI Taxonomy" id="1907662"/>
    <lineage>
        <taxon>Bacteria</taxon>
        <taxon>Bacillati</taxon>
        <taxon>Actinomycetota</taxon>
        <taxon>Coriobacteriia</taxon>
        <taxon>Eggerthellales</taxon>
        <taxon>Eggerthellaceae</taxon>
        <taxon>Raoultibacter</taxon>
    </lineage>
</organism>
<evidence type="ECO:0000256" key="1">
    <source>
        <dbReference type="ARBA" id="ARBA00005564"/>
    </source>
</evidence>
<dbReference type="Gene3D" id="2.130.10.10">
    <property type="entry name" value="YVTN repeat-like/Quinoprotein amine dehydrogenase"/>
    <property type="match status" value="1"/>
</dbReference>